<dbReference type="InterPro" id="IPR027417">
    <property type="entry name" value="P-loop_NTPase"/>
</dbReference>
<organism evidence="5 6">
    <name type="scientific">Gemmiger gallinarum</name>
    <dbReference type="NCBI Taxonomy" id="2779354"/>
    <lineage>
        <taxon>Bacteria</taxon>
        <taxon>Bacillati</taxon>
        <taxon>Bacillota</taxon>
        <taxon>Clostridia</taxon>
        <taxon>Eubacteriales</taxon>
        <taxon>Gemmiger</taxon>
    </lineage>
</organism>
<keyword evidence="2" id="KW-0547">Nucleotide-binding</keyword>
<dbReference type="GO" id="GO:0005524">
    <property type="term" value="F:ATP binding"/>
    <property type="evidence" value="ECO:0007669"/>
    <property type="project" value="UniProtKB-KW"/>
</dbReference>
<dbReference type="CDD" id="cd03230">
    <property type="entry name" value="ABC_DR_subfamily_A"/>
    <property type="match status" value="1"/>
</dbReference>
<dbReference type="Gene3D" id="3.40.50.300">
    <property type="entry name" value="P-loop containing nucleotide triphosphate hydrolases"/>
    <property type="match status" value="1"/>
</dbReference>
<accession>A0ABR9R4Q2</accession>
<dbReference type="InterPro" id="IPR003439">
    <property type="entry name" value="ABC_transporter-like_ATP-bd"/>
</dbReference>
<dbReference type="InterPro" id="IPR051782">
    <property type="entry name" value="ABC_Transporter_VariousFunc"/>
</dbReference>
<dbReference type="Pfam" id="PF00005">
    <property type="entry name" value="ABC_tran"/>
    <property type="match status" value="1"/>
</dbReference>
<reference evidence="5 6" key="1">
    <citation type="submission" date="2020-10" db="EMBL/GenBank/DDBJ databases">
        <title>ChiBAC.</title>
        <authorList>
            <person name="Zenner C."/>
            <person name="Hitch T.C.A."/>
            <person name="Clavel T."/>
        </authorList>
    </citation>
    <scope>NUCLEOTIDE SEQUENCE [LARGE SCALE GENOMIC DNA]</scope>
    <source>
        <strain evidence="5 6">DSM 109015</strain>
    </source>
</reference>
<evidence type="ECO:0000256" key="3">
    <source>
        <dbReference type="ARBA" id="ARBA00022840"/>
    </source>
</evidence>
<comment type="caution">
    <text evidence="5">The sequence shown here is derived from an EMBL/GenBank/DDBJ whole genome shotgun (WGS) entry which is preliminary data.</text>
</comment>
<dbReference type="SMART" id="SM00382">
    <property type="entry name" value="AAA"/>
    <property type="match status" value="1"/>
</dbReference>
<dbReference type="PANTHER" id="PTHR42939">
    <property type="entry name" value="ABC TRANSPORTER ATP-BINDING PROTEIN ALBC-RELATED"/>
    <property type="match status" value="1"/>
</dbReference>
<gene>
    <name evidence="5" type="ORF">INF35_09970</name>
</gene>
<dbReference type="PANTHER" id="PTHR42939:SF1">
    <property type="entry name" value="ABC TRANSPORTER ATP-BINDING PROTEIN ALBC-RELATED"/>
    <property type="match status" value="1"/>
</dbReference>
<evidence type="ECO:0000313" key="6">
    <source>
        <dbReference type="Proteomes" id="UP000768567"/>
    </source>
</evidence>
<evidence type="ECO:0000256" key="1">
    <source>
        <dbReference type="ARBA" id="ARBA00022448"/>
    </source>
</evidence>
<dbReference type="RefSeq" id="WP_193502035.1">
    <property type="nucleotide sequence ID" value="NZ_JADCKC010000003.1"/>
</dbReference>
<dbReference type="PROSITE" id="PS50893">
    <property type="entry name" value="ABC_TRANSPORTER_2"/>
    <property type="match status" value="1"/>
</dbReference>
<sequence length="240" mass="26131">MLKIDGFSKSYGAGRYAVRDLTLHVAPGEIYGFLGHNGAGKSTTLRAVAGVLDFTEGEITVGGHSIRTQPVEAKRIMAFLPDNPDLYDFMTGIRYLNFIADVYGISSADRTARIARYADAFELTKDLGGAIGGYSHGMKQKLALISAFIRQPRLLILDEPFVGLDPAAAYTLKTMLRELCDEGGAVFFSTHVLEVAEKLCDKLAILRAGRLIEAGPTAEIVGRSNLEEVFLQLEREEAAQ</sequence>
<dbReference type="InterPro" id="IPR017871">
    <property type="entry name" value="ABC_transporter-like_CS"/>
</dbReference>
<dbReference type="SUPFAM" id="SSF52540">
    <property type="entry name" value="P-loop containing nucleoside triphosphate hydrolases"/>
    <property type="match status" value="1"/>
</dbReference>
<feature type="domain" description="ABC transporter" evidence="4">
    <location>
        <begin position="2"/>
        <end position="233"/>
    </location>
</feature>
<keyword evidence="6" id="KW-1185">Reference proteome</keyword>
<dbReference type="Proteomes" id="UP000768567">
    <property type="component" value="Unassembled WGS sequence"/>
</dbReference>
<dbReference type="EMBL" id="JADCKC010000003">
    <property type="protein sequence ID" value="MBE5038109.1"/>
    <property type="molecule type" value="Genomic_DNA"/>
</dbReference>
<dbReference type="PROSITE" id="PS00211">
    <property type="entry name" value="ABC_TRANSPORTER_1"/>
    <property type="match status" value="1"/>
</dbReference>
<evidence type="ECO:0000313" key="5">
    <source>
        <dbReference type="EMBL" id="MBE5038109.1"/>
    </source>
</evidence>
<proteinExistence type="predicted"/>
<evidence type="ECO:0000256" key="2">
    <source>
        <dbReference type="ARBA" id="ARBA00022741"/>
    </source>
</evidence>
<name>A0ABR9R4Q2_9FIRM</name>
<keyword evidence="3 5" id="KW-0067">ATP-binding</keyword>
<protein>
    <submittedName>
        <fullName evidence="5">ABC transporter ATP-binding protein</fullName>
    </submittedName>
</protein>
<keyword evidence="1" id="KW-0813">Transport</keyword>
<dbReference type="InterPro" id="IPR003593">
    <property type="entry name" value="AAA+_ATPase"/>
</dbReference>
<evidence type="ECO:0000259" key="4">
    <source>
        <dbReference type="PROSITE" id="PS50893"/>
    </source>
</evidence>